<protein>
    <submittedName>
        <fullName evidence="1">Uncharacterized protein</fullName>
    </submittedName>
</protein>
<evidence type="ECO:0000313" key="1">
    <source>
        <dbReference type="EMBL" id="MBM7129946.1"/>
    </source>
</evidence>
<dbReference type="InterPro" id="IPR043737">
    <property type="entry name" value="DUF5682"/>
</dbReference>
<dbReference type="EMBL" id="JADIKF010000038">
    <property type="protein sequence ID" value="MBM7129946.1"/>
    <property type="molecule type" value="Genomic_DNA"/>
</dbReference>
<comment type="caution">
    <text evidence="1">The sequence shown here is derived from an EMBL/GenBank/DDBJ whole genome shotgun (WGS) entry which is preliminary data.</text>
</comment>
<gene>
    <name evidence="1" type="ORF">ISS99_10435</name>
</gene>
<proteinExistence type="predicted"/>
<dbReference type="Pfam" id="PF18934">
    <property type="entry name" value="DUF5682"/>
    <property type="match status" value="1"/>
</dbReference>
<keyword evidence="2" id="KW-1185">Reference proteome</keyword>
<organism evidence="1 2">
    <name type="scientific">Dyella mobilis</name>
    <dbReference type="NCBI Taxonomy" id="1849582"/>
    <lineage>
        <taxon>Bacteria</taxon>
        <taxon>Pseudomonadati</taxon>
        <taxon>Pseudomonadota</taxon>
        <taxon>Gammaproteobacteria</taxon>
        <taxon>Lysobacterales</taxon>
        <taxon>Rhodanobacteraceae</taxon>
        <taxon>Dyella</taxon>
    </lineage>
</organism>
<dbReference type="RefSeq" id="WP_204631539.1">
    <property type="nucleotide sequence ID" value="NZ_BSOC01000003.1"/>
</dbReference>
<reference evidence="1" key="1">
    <citation type="submission" date="2020-10" db="EMBL/GenBank/DDBJ databases">
        <title>Phylogeny of dyella-like bacteria.</title>
        <authorList>
            <person name="Fu J."/>
        </authorList>
    </citation>
    <scope>NUCLEOTIDE SEQUENCE</scope>
    <source>
        <strain evidence="1">DHON07</strain>
    </source>
</reference>
<sequence>MTTASRIRELGDRLMTPELIIFPVRHHSPACSWQLRRLFATVTPSSVLVEGPRSFTPLIPLLTHEAAKMPLAIYTYAVIKPKGAPEQRHASYFPMCDYSPELVALREAAKRSIPARFVDLDFAEQIYQEEHCDEKDGSSLLDEKRFRRSAHLEALAERLGCRDHEELWEHLFEIDAGHVTLKEHVSRVAAYCELSRLDYSQEDLHRDGTLVREAEMVRHIREAVAGRAATDGPVVAIMGGFHAVAMPELLRDASPSQPCATGDVVESTSALIRYSFDRLERLNGYAAGMTSPAWQQRIWERFMLGDATSPPLKRTRQDIALEMLSEVAATLRSKYDVAIPMPALSAAYEQTLSLARLRARPAVARVDVLDAITSCFIKGEVGTAGEAVLAIARQAFTGASIGTVPPGAGTPPLVKDVMWRLRKQKLKIDNIERQKTTLDIYRNPAHRMTSRLLHGLTFLGIPFAQRIAGPDFIHGQGLNRLQEKWDYCHTAATEGALVEASVHGATLPLAVAHLFEKKLDAFRAGGALATARAGAALLTQAFVLGLHDHLPAALATLRTSIGHDAEFESVTAAAAAVSLLAQAREPLEALDAGELGVLLNTAYERATFLGEDLSVPADDPAKVVRALMRWREILVSAAGAQLDASLYWAMLERIQSTHPVPIMQGAATGLRYSAGYLGADALQSGIVGHLRGHAKPQDAAAFMRGLLQTAREVAWQQPELLDALDELLAQWDDDAFTAVLPELRLAFAEMTPRETDRIARVVAQRHGEDQLGTLVIREHSAADVQYHLELSKVLNGILHEDHLAEWGGA</sequence>
<name>A0ABS2KFK6_9GAMM</name>
<evidence type="ECO:0000313" key="2">
    <source>
        <dbReference type="Proteomes" id="UP001430193"/>
    </source>
</evidence>
<dbReference type="Proteomes" id="UP001430193">
    <property type="component" value="Unassembled WGS sequence"/>
</dbReference>
<accession>A0ABS2KFK6</accession>